<keyword evidence="2" id="KW-0808">Transferase</keyword>
<dbReference type="SUPFAM" id="SSF53335">
    <property type="entry name" value="S-adenosyl-L-methionine-dependent methyltransferases"/>
    <property type="match status" value="1"/>
</dbReference>
<dbReference type="PANTHER" id="PTHR34203:SF15">
    <property type="entry name" value="SLL1173 PROTEIN"/>
    <property type="match status" value="1"/>
</dbReference>
<protein>
    <submittedName>
        <fullName evidence="2">FkbM family methyltransferase</fullName>
    </submittedName>
</protein>
<dbReference type="Proteomes" id="UP001172082">
    <property type="component" value="Unassembled WGS sequence"/>
</dbReference>
<dbReference type="InterPro" id="IPR006342">
    <property type="entry name" value="FkbM_mtfrase"/>
</dbReference>
<gene>
    <name evidence="2" type="ORF">QQ008_14665</name>
</gene>
<dbReference type="InterPro" id="IPR052514">
    <property type="entry name" value="SAM-dependent_MTase"/>
</dbReference>
<dbReference type="PANTHER" id="PTHR34203">
    <property type="entry name" value="METHYLTRANSFERASE, FKBM FAMILY PROTEIN"/>
    <property type="match status" value="1"/>
</dbReference>
<evidence type="ECO:0000313" key="3">
    <source>
        <dbReference type="Proteomes" id="UP001172082"/>
    </source>
</evidence>
<evidence type="ECO:0000313" key="2">
    <source>
        <dbReference type="EMBL" id="MDN5202628.1"/>
    </source>
</evidence>
<feature type="domain" description="Methyltransferase FkbM" evidence="1">
    <location>
        <begin position="43"/>
        <end position="176"/>
    </location>
</feature>
<dbReference type="Gene3D" id="3.40.50.150">
    <property type="entry name" value="Vaccinia Virus protein VP39"/>
    <property type="match status" value="1"/>
</dbReference>
<keyword evidence="2" id="KW-0489">Methyltransferase</keyword>
<dbReference type="RefSeq" id="WP_346752651.1">
    <property type="nucleotide sequence ID" value="NZ_JAUJEA010000005.1"/>
</dbReference>
<proteinExistence type="predicted"/>
<dbReference type="EMBL" id="JAUJEA010000005">
    <property type="protein sequence ID" value="MDN5202628.1"/>
    <property type="molecule type" value="Genomic_DNA"/>
</dbReference>
<reference evidence="2" key="1">
    <citation type="submission" date="2023-06" db="EMBL/GenBank/DDBJ databases">
        <title>Genomic of Parafulvivirga corallium.</title>
        <authorList>
            <person name="Wang G."/>
        </authorList>
    </citation>
    <scope>NUCLEOTIDE SEQUENCE</scope>
    <source>
        <strain evidence="2">BMA10</strain>
    </source>
</reference>
<keyword evidence="3" id="KW-1185">Reference proteome</keyword>
<dbReference type="GO" id="GO:0008168">
    <property type="term" value="F:methyltransferase activity"/>
    <property type="evidence" value="ECO:0007669"/>
    <property type="project" value="UniProtKB-KW"/>
</dbReference>
<dbReference type="InterPro" id="IPR029063">
    <property type="entry name" value="SAM-dependent_MTases_sf"/>
</dbReference>
<dbReference type="Pfam" id="PF05050">
    <property type="entry name" value="Methyltransf_21"/>
    <property type="match status" value="1"/>
</dbReference>
<organism evidence="2 3">
    <name type="scientific">Splendidivirga corallicola</name>
    <dbReference type="NCBI Taxonomy" id="3051826"/>
    <lineage>
        <taxon>Bacteria</taxon>
        <taxon>Pseudomonadati</taxon>
        <taxon>Bacteroidota</taxon>
        <taxon>Cytophagia</taxon>
        <taxon>Cytophagales</taxon>
        <taxon>Splendidivirgaceae</taxon>
        <taxon>Splendidivirga</taxon>
    </lineage>
</organism>
<evidence type="ECO:0000259" key="1">
    <source>
        <dbReference type="Pfam" id="PF05050"/>
    </source>
</evidence>
<comment type="caution">
    <text evidence="2">The sequence shown here is derived from an EMBL/GenBank/DDBJ whole genome shotgun (WGS) entry which is preliminary data.</text>
</comment>
<dbReference type="GO" id="GO:0032259">
    <property type="term" value="P:methylation"/>
    <property type="evidence" value="ECO:0007669"/>
    <property type="project" value="UniProtKB-KW"/>
</dbReference>
<name>A0ABT8KR26_9BACT</name>
<sequence>MENFRKKLGLIRSIFIYYLKPFNGIRLRRLYSHFIQKGDLCFDLGAHLGNRSNAWLKLGANVVAVEPQPICIDYLQKKFRNKKDFILVEKAVGATKGKSILKVSKLYPTISTLSEEWQFSYDKPADTLDYWDEEIDVDVTTLDTLIDEYGIPKFCKIDVEDFEWEVLRGLSHKIPALSFEFFPAKTQNAILCLNKLKELGEYEFNVSYEENLTFVYKKWLDYQSIITFMKCYDKEISGDIYARIRQNN</sequence>
<accession>A0ABT8KR26</accession>
<dbReference type="NCBIfam" id="TIGR01444">
    <property type="entry name" value="fkbM_fam"/>
    <property type="match status" value="1"/>
</dbReference>